<dbReference type="AlphaFoldDB" id="A0AAV3R9D9"/>
<dbReference type="EMBL" id="BAABME010024818">
    <property type="protein sequence ID" value="GAA0170952.1"/>
    <property type="molecule type" value="Genomic_DNA"/>
</dbReference>
<proteinExistence type="predicted"/>
<sequence>MPTIETVGLYYRKLAKEFIYNMAEDIDDAASPNFQKIVKMLTGGVVDTWLDKGQIASSKLSVKYAVLHKFIFDQVVQHAQSQAVLEPIVYPSMLCSILESQKEDLLTAEDVEGLAPCFITISPKLMQGTHVADIPLQAMKLVECLEVAMRRLAGS</sequence>
<gene>
    <name evidence="1" type="ORF">LIER_41053</name>
</gene>
<accession>A0AAV3R9D9</accession>
<protein>
    <submittedName>
        <fullName evidence="1">Uncharacterized protein</fullName>
    </submittedName>
</protein>
<comment type="caution">
    <text evidence="1">The sequence shown here is derived from an EMBL/GenBank/DDBJ whole genome shotgun (WGS) entry which is preliminary data.</text>
</comment>
<evidence type="ECO:0000313" key="2">
    <source>
        <dbReference type="Proteomes" id="UP001454036"/>
    </source>
</evidence>
<keyword evidence="2" id="KW-1185">Reference proteome</keyword>
<dbReference type="Proteomes" id="UP001454036">
    <property type="component" value="Unassembled WGS sequence"/>
</dbReference>
<organism evidence="1 2">
    <name type="scientific">Lithospermum erythrorhizon</name>
    <name type="common">Purple gromwell</name>
    <name type="synonym">Lithospermum officinale var. erythrorhizon</name>
    <dbReference type="NCBI Taxonomy" id="34254"/>
    <lineage>
        <taxon>Eukaryota</taxon>
        <taxon>Viridiplantae</taxon>
        <taxon>Streptophyta</taxon>
        <taxon>Embryophyta</taxon>
        <taxon>Tracheophyta</taxon>
        <taxon>Spermatophyta</taxon>
        <taxon>Magnoliopsida</taxon>
        <taxon>eudicotyledons</taxon>
        <taxon>Gunneridae</taxon>
        <taxon>Pentapetalae</taxon>
        <taxon>asterids</taxon>
        <taxon>lamiids</taxon>
        <taxon>Boraginales</taxon>
        <taxon>Boraginaceae</taxon>
        <taxon>Boraginoideae</taxon>
        <taxon>Lithospermeae</taxon>
        <taxon>Lithospermum</taxon>
    </lineage>
</organism>
<reference evidence="1 2" key="1">
    <citation type="submission" date="2024-01" db="EMBL/GenBank/DDBJ databases">
        <title>The complete chloroplast genome sequence of Lithospermum erythrorhizon: insights into the phylogenetic relationship among Boraginaceae species and the maternal lineages of purple gromwells.</title>
        <authorList>
            <person name="Okada T."/>
            <person name="Watanabe K."/>
        </authorList>
    </citation>
    <scope>NUCLEOTIDE SEQUENCE [LARGE SCALE GENOMIC DNA]</scope>
</reference>
<evidence type="ECO:0000313" key="1">
    <source>
        <dbReference type="EMBL" id="GAA0170952.1"/>
    </source>
</evidence>
<name>A0AAV3R9D9_LITER</name>